<dbReference type="InParanoid" id="A0A200Q3V0"/>
<dbReference type="Proteomes" id="UP000195402">
    <property type="component" value="Unassembled WGS sequence"/>
</dbReference>
<gene>
    <name evidence="2" type="ORF">BVC80_8897g20</name>
</gene>
<feature type="chain" id="PRO_5012826380" evidence="1">
    <location>
        <begin position="16"/>
        <end position="90"/>
    </location>
</feature>
<dbReference type="PANTHER" id="PTHR48237">
    <property type="entry name" value="GAMMA-TUBULIN COMPLEX COMPONENT"/>
    <property type="match status" value="1"/>
</dbReference>
<dbReference type="EMBL" id="MVGT01003168">
    <property type="protein sequence ID" value="OVA05131.1"/>
    <property type="molecule type" value="Genomic_DNA"/>
</dbReference>
<keyword evidence="3" id="KW-1185">Reference proteome</keyword>
<reference evidence="2 3" key="1">
    <citation type="journal article" date="2017" name="Mol. Plant">
        <title>The Genome of Medicinal Plant Macleaya cordata Provides New Insights into Benzylisoquinoline Alkaloids Metabolism.</title>
        <authorList>
            <person name="Liu X."/>
            <person name="Liu Y."/>
            <person name="Huang P."/>
            <person name="Ma Y."/>
            <person name="Qing Z."/>
            <person name="Tang Q."/>
            <person name="Cao H."/>
            <person name="Cheng P."/>
            <person name="Zheng Y."/>
            <person name="Yuan Z."/>
            <person name="Zhou Y."/>
            <person name="Liu J."/>
            <person name="Tang Z."/>
            <person name="Zhuo Y."/>
            <person name="Zhang Y."/>
            <person name="Yu L."/>
            <person name="Huang J."/>
            <person name="Yang P."/>
            <person name="Peng Q."/>
            <person name="Zhang J."/>
            <person name="Jiang W."/>
            <person name="Zhang Z."/>
            <person name="Lin K."/>
            <person name="Ro D.K."/>
            <person name="Chen X."/>
            <person name="Xiong X."/>
            <person name="Shang Y."/>
            <person name="Huang S."/>
            <person name="Zeng J."/>
        </authorList>
    </citation>
    <scope>NUCLEOTIDE SEQUENCE [LARGE SCALE GENOMIC DNA]</scope>
    <source>
        <strain evidence="3">cv. BLH2017</strain>
        <tissue evidence="2">Root</tissue>
    </source>
</reference>
<dbReference type="STRING" id="56857.A0A200Q3V0"/>
<accession>A0A200Q3V0</accession>
<organism evidence="2 3">
    <name type="scientific">Macleaya cordata</name>
    <name type="common">Five-seeded plume-poppy</name>
    <name type="synonym">Bocconia cordata</name>
    <dbReference type="NCBI Taxonomy" id="56857"/>
    <lineage>
        <taxon>Eukaryota</taxon>
        <taxon>Viridiplantae</taxon>
        <taxon>Streptophyta</taxon>
        <taxon>Embryophyta</taxon>
        <taxon>Tracheophyta</taxon>
        <taxon>Spermatophyta</taxon>
        <taxon>Magnoliopsida</taxon>
        <taxon>Ranunculales</taxon>
        <taxon>Papaveraceae</taxon>
        <taxon>Papaveroideae</taxon>
        <taxon>Macleaya</taxon>
    </lineage>
</organism>
<comment type="caution">
    <text evidence="2">The sequence shown here is derived from an EMBL/GenBank/DDBJ whole genome shotgun (WGS) entry which is preliminary data.</text>
</comment>
<dbReference type="AlphaFoldDB" id="A0A200Q3V0"/>
<name>A0A200Q3V0_MACCD</name>
<sequence>MYYFILSYVIIFSRAAEVALESRDEVIAKNKPEDVQWLSLLSDSELDLLISLKKLVIQRAKVVGHEGLAEKYVTVCTSGLGRPEGSMNPM</sequence>
<evidence type="ECO:0000313" key="3">
    <source>
        <dbReference type="Proteomes" id="UP000195402"/>
    </source>
</evidence>
<protein>
    <submittedName>
        <fullName evidence="2">Spc97/Spc98</fullName>
    </submittedName>
</protein>
<dbReference type="OrthoDB" id="1417760at2759"/>
<feature type="signal peptide" evidence="1">
    <location>
        <begin position="1"/>
        <end position="15"/>
    </location>
</feature>
<keyword evidence="1" id="KW-0732">Signal</keyword>
<proteinExistence type="predicted"/>
<dbReference type="PANTHER" id="PTHR48237:SF1">
    <property type="entry name" value="SPC97_SPC98 FAMILY OF SPINDLE POLE BODY (SBP) COMPONENT"/>
    <property type="match status" value="1"/>
</dbReference>
<evidence type="ECO:0000313" key="2">
    <source>
        <dbReference type="EMBL" id="OVA05131.1"/>
    </source>
</evidence>
<evidence type="ECO:0000256" key="1">
    <source>
        <dbReference type="SAM" id="SignalP"/>
    </source>
</evidence>